<accession>A0A7Y0QHW2</accession>
<dbReference type="RefSeq" id="WP_169323951.1">
    <property type="nucleotide sequence ID" value="NZ_JABCJJ010000005.1"/>
</dbReference>
<proteinExistence type="predicted"/>
<organism evidence="1 2">
    <name type="scientific">Cellulomonas fimi</name>
    <dbReference type="NCBI Taxonomy" id="1708"/>
    <lineage>
        <taxon>Bacteria</taxon>
        <taxon>Bacillati</taxon>
        <taxon>Actinomycetota</taxon>
        <taxon>Actinomycetes</taxon>
        <taxon>Micrococcales</taxon>
        <taxon>Cellulomonadaceae</taxon>
        <taxon>Cellulomonas</taxon>
    </lineage>
</organism>
<keyword evidence="2" id="KW-1185">Reference proteome</keyword>
<dbReference type="NCBIfam" id="TIGR03543">
    <property type="entry name" value="divI1A_rptt_fam"/>
    <property type="match status" value="1"/>
</dbReference>
<evidence type="ECO:0000313" key="2">
    <source>
        <dbReference type="Proteomes" id="UP000562124"/>
    </source>
</evidence>
<dbReference type="Gene3D" id="6.10.250.660">
    <property type="match status" value="1"/>
</dbReference>
<comment type="caution">
    <text evidence="1">The sequence shown here is derived from an EMBL/GenBank/DDBJ whole genome shotgun (WGS) entry which is preliminary data.</text>
</comment>
<dbReference type="NCBIfam" id="TIGR03544">
    <property type="entry name" value="DivI1A_domain"/>
    <property type="match status" value="1"/>
</dbReference>
<dbReference type="AlphaFoldDB" id="A0A7Y0QHW2"/>
<evidence type="ECO:0000313" key="1">
    <source>
        <dbReference type="EMBL" id="NMR19577.1"/>
    </source>
</evidence>
<reference evidence="1 2" key="1">
    <citation type="submission" date="2020-04" db="EMBL/GenBank/DDBJ databases">
        <title>Sequencing and Assembly of C. fimi.</title>
        <authorList>
            <person name="Ramsey A.R."/>
        </authorList>
    </citation>
    <scope>NUCLEOTIDE SEQUENCE [LARGE SCALE GENOMIC DNA]</scope>
    <source>
        <strain evidence="1 2">SB</strain>
    </source>
</reference>
<protein>
    <submittedName>
        <fullName evidence="1">DivIVA domain-containing protein</fullName>
    </submittedName>
</protein>
<name>A0A7Y0QHW2_CELFI</name>
<sequence>MSQGMFRTVSRLRSGYATDEVDEFFDHARRVYEAQVAEALTGRDVRSIAFDVVRGGYSIRAVDGALDRLEAAFVARTREEFVAQHGQQAWMDQLADGARTLYGRLTRPDGERFAPAHRGEPGYEPADVDALCQRLVAYFDRGEPLTAQAVRSATFRRRGGRRGYAEGPVDAFCDRAVEVLLGVE</sequence>
<dbReference type="InterPro" id="IPR019933">
    <property type="entry name" value="DivIVA_domain"/>
</dbReference>
<dbReference type="InterPro" id="IPR019932">
    <property type="entry name" value="CHP03543"/>
</dbReference>
<dbReference type="EMBL" id="JABCJJ010000005">
    <property type="protein sequence ID" value="NMR19577.1"/>
    <property type="molecule type" value="Genomic_DNA"/>
</dbReference>
<gene>
    <name evidence="1" type="ORF">HIR71_04950</name>
</gene>
<dbReference type="Proteomes" id="UP000562124">
    <property type="component" value="Unassembled WGS sequence"/>
</dbReference>